<sequence length="877" mass="95899">MSQNVAAKLRSAKEKHLAGKVVEAERGYRELLQGNPGLTEVLHPLGIALQQQGHHAEAVEHISRWLKVAPKDYEALVNLGNSLLNLGRGAEAGATYRQALALRPSAPDTHLMKAMADQLSGDIAAAERSARAALSLVPDFPEALFLLGNILCATGRRDEGMQAYRDALRHRPTMVEPMINLASNLQGLNQREEAAALYREALRLRPGTPEAMLNLSTMEYEDGADPEQTCRSFMQVLLQLPDHPDTLNNIANLLMNMNRLEEAQTYMRRRLAVPPDASSSHGTAAALFMLMGQWEEGWQHFEWRWLRDNLPVPLRDFGKPEWRGEDISDQTILIHHEQGLGDSIQFVRFALEMVKRAAHVILEVPRNLLALYQCIPGVTLAVYDEPLPPFDVQIAIMSLPYVLGVTVDSLPATVPYLHPDPARVDMWRDRVPKDGFRIGIVWQGKPGTGVDKGRSYTLDQLAPIARVPGVTLVSLQKGYGLDQLERLPEGMKVETLGPDFDEGPGAFLDTAAVMQHMDLIISSDTSVAHLAGALGCPVWVPLKFSPDWRWMVDRGDSPWYPTNMRLFRQTEPGDWAGVFQRLAADVAALKDGDRSKLIPPAPPPRPPAVPFPPVAAPPLPTPMPPVKLRDASIPVTSLAPPAAAISQSVALGIMETMTPLGRIRHPAEAVPTSERVALQTALCADLLAEGDVVVEAGAGAGSFTLALARAVGPLGRVHSFEPQHVQYDLLRWNVQENQLAQVHIRQAAVGDGKGHILVRPASTDSISLSGAGGDPVPLITIDSMDLSSLHLLKVDVEGTGMNVVQGAQNTIMRCRPALHIKVNVPEQARALIERMTELGYRMWWHHESADTAPKHLLALPGEKKPVVIGLLSVNRPG</sequence>
<dbReference type="KEGG" id="ncb:C0V82_22620"/>
<dbReference type="Gene3D" id="3.40.50.2000">
    <property type="entry name" value="Glycogen Phosphorylase B"/>
    <property type="match status" value="1"/>
</dbReference>
<accession>A0A2K9NKN1</accession>
<dbReference type="SUPFAM" id="SSF48452">
    <property type="entry name" value="TPR-like"/>
    <property type="match status" value="1"/>
</dbReference>
<dbReference type="InterPro" id="IPR006342">
    <property type="entry name" value="FkbM_mtfrase"/>
</dbReference>
<organism evidence="3 4">
    <name type="scientific">Niveispirillum cyanobacteriorum</name>
    <dbReference type="NCBI Taxonomy" id="1612173"/>
    <lineage>
        <taxon>Bacteria</taxon>
        <taxon>Pseudomonadati</taxon>
        <taxon>Pseudomonadota</taxon>
        <taxon>Alphaproteobacteria</taxon>
        <taxon>Rhodospirillales</taxon>
        <taxon>Azospirillaceae</taxon>
        <taxon>Niveispirillum</taxon>
    </lineage>
</organism>
<feature type="repeat" description="TPR" evidence="1">
    <location>
        <begin position="141"/>
        <end position="174"/>
    </location>
</feature>
<dbReference type="InterPro" id="IPR019734">
    <property type="entry name" value="TPR_rpt"/>
</dbReference>
<dbReference type="Pfam" id="PF13432">
    <property type="entry name" value="TPR_16"/>
    <property type="match status" value="3"/>
</dbReference>
<feature type="repeat" description="TPR" evidence="1">
    <location>
        <begin position="175"/>
        <end position="208"/>
    </location>
</feature>
<keyword evidence="3" id="KW-0614">Plasmid</keyword>
<dbReference type="PANTHER" id="PTHR44809:SF1">
    <property type="entry name" value="PROTEIN O-MANNOSYL-TRANSFERASE TMTC1"/>
    <property type="match status" value="1"/>
</dbReference>
<keyword evidence="1" id="KW-0802">TPR repeat</keyword>
<dbReference type="PANTHER" id="PTHR44809">
    <property type="match status" value="1"/>
</dbReference>
<evidence type="ECO:0000256" key="1">
    <source>
        <dbReference type="PROSITE-ProRule" id="PRU00339"/>
    </source>
</evidence>
<dbReference type="Proteomes" id="UP000234752">
    <property type="component" value="Plasmid unnamed1"/>
</dbReference>
<dbReference type="Pfam" id="PF05050">
    <property type="entry name" value="Methyltransf_21"/>
    <property type="match status" value="1"/>
</dbReference>
<dbReference type="PROSITE" id="PS50005">
    <property type="entry name" value="TPR"/>
    <property type="match status" value="4"/>
</dbReference>
<dbReference type="Gene3D" id="3.40.50.150">
    <property type="entry name" value="Vaccinia Virus protein VP39"/>
    <property type="match status" value="1"/>
</dbReference>
<evidence type="ECO:0000259" key="2">
    <source>
        <dbReference type="Pfam" id="PF05050"/>
    </source>
</evidence>
<dbReference type="InterPro" id="IPR052943">
    <property type="entry name" value="TMTC_O-mannosyl-trnsfr"/>
</dbReference>
<geneLocation type="plasmid" evidence="3 4">
    <name>unnamed1</name>
</geneLocation>
<reference evidence="3 4" key="1">
    <citation type="submission" date="2017-12" db="EMBL/GenBank/DDBJ databases">
        <title>Genomes of bacteria within cyanobacterial aggregates.</title>
        <authorList>
            <person name="Cai H."/>
        </authorList>
    </citation>
    <scope>NUCLEOTIDE SEQUENCE [LARGE SCALE GENOMIC DNA]</scope>
    <source>
        <strain evidence="3 4">TH16</strain>
        <plasmid evidence="3 4">unnamed1</plasmid>
    </source>
</reference>
<dbReference type="Pfam" id="PF13374">
    <property type="entry name" value="TPR_10"/>
    <property type="match status" value="1"/>
</dbReference>
<dbReference type="InterPro" id="IPR029063">
    <property type="entry name" value="SAM-dependent_MTases_sf"/>
</dbReference>
<proteinExistence type="predicted"/>
<protein>
    <recommendedName>
        <fullName evidence="2">Methyltransferase FkbM domain-containing protein</fullName>
    </recommendedName>
</protein>
<dbReference type="AlphaFoldDB" id="A0A2K9NKN1"/>
<feature type="repeat" description="TPR" evidence="1">
    <location>
        <begin position="73"/>
        <end position="106"/>
    </location>
</feature>
<dbReference type="InterPro" id="IPR011990">
    <property type="entry name" value="TPR-like_helical_dom_sf"/>
</dbReference>
<gene>
    <name evidence="3" type="ORF">C0V82_22620</name>
</gene>
<dbReference type="SUPFAM" id="SSF53756">
    <property type="entry name" value="UDP-Glycosyltransferase/glycogen phosphorylase"/>
    <property type="match status" value="1"/>
</dbReference>
<feature type="repeat" description="TPR" evidence="1">
    <location>
        <begin position="39"/>
        <end position="72"/>
    </location>
</feature>
<keyword evidence="4" id="KW-1185">Reference proteome</keyword>
<evidence type="ECO:0000313" key="3">
    <source>
        <dbReference type="EMBL" id="AUN33186.1"/>
    </source>
</evidence>
<dbReference type="NCBIfam" id="TIGR01444">
    <property type="entry name" value="fkbM_fam"/>
    <property type="match status" value="1"/>
</dbReference>
<dbReference type="SUPFAM" id="SSF53335">
    <property type="entry name" value="S-adenosyl-L-methionine-dependent methyltransferases"/>
    <property type="match status" value="1"/>
</dbReference>
<feature type="domain" description="Methyltransferase FkbM" evidence="2">
    <location>
        <begin position="696"/>
        <end position="842"/>
    </location>
</feature>
<dbReference type="EMBL" id="CP025613">
    <property type="protein sequence ID" value="AUN33186.1"/>
    <property type="molecule type" value="Genomic_DNA"/>
</dbReference>
<dbReference type="Gene3D" id="1.25.40.10">
    <property type="entry name" value="Tetratricopeptide repeat domain"/>
    <property type="match status" value="1"/>
</dbReference>
<dbReference type="RefSeq" id="WP_102114706.1">
    <property type="nucleotide sequence ID" value="NZ_BMGN01000001.1"/>
</dbReference>
<evidence type="ECO:0000313" key="4">
    <source>
        <dbReference type="Proteomes" id="UP000234752"/>
    </source>
</evidence>
<dbReference type="SMART" id="SM00028">
    <property type="entry name" value="TPR"/>
    <property type="match status" value="6"/>
</dbReference>
<name>A0A2K9NKN1_9PROT</name>
<dbReference type="OrthoDB" id="6193797at2"/>